<name>A0A0R3T7W9_RODNA</name>
<dbReference type="PANTHER" id="PTHR12610:SF12">
    <property type="entry name" value="SEQUENCE-SPECIFIC SINGLE-STRANDED DNA-BINDING PROTEIN, ISOFORM D"/>
    <property type="match status" value="1"/>
</dbReference>
<accession>A0A0R3T7W9</accession>
<evidence type="ECO:0000313" key="5">
    <source>
        <dbReference type="Proteomes" id="UP000278807"/>
    </source>
</evidence>
<dbReference type="PROSITE" id="PS50896">
    <property type="entry name" value="LISH"/>
    <property type="match status" value="1"/>
</dbReference>
<dbReference type="WBParaSite" id="HNAJ_0000315701-mRNA-1">
    <property type="protein sequence ID" value="HNAJ_0000315701-mRNA-1"/>
    <property type="gene ID" value="HNAJ_0000315701"/>
</dbReference>
<evidence type="ECO:0000256" key="1">
    <source>
        <dbReference type="ARBA" id="ARBA00004123"/>
    </source>
</evidence>
<gene>
    <name evidence="4" type="ORF">HNAJ_LOCUS3156</name>
</gene>
<dbReference type="Proteomes" id="UP000278807">
    <property type="component" value="Unassembled WGS sequence"/>
</dbReference>
<keyword evidence="3" id="KW-0539">Nucleus</keyword>
<evidence type="ECO:0000256" key="3">
    <source>
        <dbReference type="ARBA" id="ARBA00023242"/>
    </source>
</evidence>
<evidence type="ECO:0000313" key="6">
    <source>
        <dbReference type="WBParaSite" id="HNAJ_0000315701-mRNA-1"/>
    </source>
</evidence>
<evidence type="ECO:0000313" key="4">
    <source>
        <dbReference type="EMBL" id="VDN99015.1"/>
    </source>
</evidence>
<dbReference type="PANTHER" id="PTHR12610">
    <property type="entry name" value="SINGLE STRANDED DNA BINDING PROTEIN"/>
    <property type="match status" value="1"/>
</dbReference>
<reference evidence="4 5" key="2">
    <citation type="submission" date="2018-11" db="EMBL/GenBank/DDBJ databases">
        <authorList>
            <consortium name="Pathogen Informatics"/>
        </authorList>
    </citation>
    <scope>NUCLEOTIDE SEQUENCE [LARGE SCALE GENOMIC DNA]</scope>
</reference>
<comment type="subcellular location">
    <subcellularLocation>
        <location evidence="1">Nucleus</location>
    </subcellularLocation>
</comment>
<dbReference type="GO" id="GO:0003697">
    <property type="term" value="F:single-stranded DNA binding"/>
    <property type="evidence" value="ECO:0007669"/>
    <property type="project" value="InterPro"/>
</dbReference>
<dbReference type="AlphaFoldDB" id="A0A0R3T7W9"/>
<keyword evidence="2" id="KW-0238">DNA-binding</keyword>
<dbReference type="InterPro" id="IPR008116">
    <property type="entry name" value="SSDP_DNA-bd"/>
</dbReference>
<dbReference type="GO" id="GO:0045944">
    <property type="term" value="P:positive regulation of transcription by RNA polymerase II"/>
    <property type="evidence" value="ECO:0007669"/>
    <property type="project" value="TreeGrafter"/>
</dbReference>
<dbReference type="OrthoDB" id="5600002at2759"/>
<dbReference type="PRINTS" id="PR01743">
    <property type="entry name" value="SSDNABINDING"/>
</dbReference>
<reference evidence="6" key="1">
    <citation type="submission" date="2017-02" db="UniProtKB">
        <authorList>
            <consortium name="WormBaseParasite"/>
        </authorList>
    </citation>
    <scope>IDENTIFICATION</scope>
</reference>
<dbReference type="STRING" id="102285.A0A0R3T7W9"/>
<dbReference type="InterPro" id="IPR006594">
    <property type="entry name" value="LisH"/>
</dbReference>
<dbReference type="EMBL" id="UZAE01001756">
    <property type="protein sequence ID" value="VDN99015.1"/>
    <property type="molecule type" value="Genomic_DNA"/>
</dbReference>
<protein>
    <submittedName>
        <fullName evidence="6">LisH domain-containing protein</fullName>
    </submittedName>
</protein>
<proteinExistence type="predicted"/>
<sequence length="81" mass="9318">MFGKPKTFSSPSDAQANEKLAFYVYEYLVYCGAQKAAQIFLQEVSFVLLKSFFLNLTPCRSSFLSLFYTFVCMPPTFFLTH</sequence>
<evidence type="ECO:0000256" key="2">
    <source>
        <dbReference type="ARBA" id="ARBA00023125"/>
    </source>
</evidence>
<dbReference type="GO" id="GO:0005634">
    <property type="term" value="C:nucleus"/>
    <property type="evidence" value="ECO:0007669"/>
    <property type="project" value="UniProtKB-SubCell"/>
</dbReference>
<keyword evidence="5" id="KW-1185">Reference proteome</keyword>
<organism evidence="6">
    <name type="scientific">Rodentolepis nana</name>
    <name type="common">Dwarf tapeworm</name>
    <name type="synonym">Hymenolepis nana</name>
    <dbReference type="NCBI Taxonomy" id="102285"/>
    <lineage>
        <taxon>Eukaryota</taxon>
        <taxon>Metazoa</taxon>
        <taxon>Spiralia</taxon>
        <taxon>Lophotrochozoa</taxon>
        <taxon>Platyhelminthes</taxon>
        <taxon>Cestoda</taxon>
        <taxon>Eucestoda</taxon>
        <taxon>Cyclophyllidea</taxon>
        <taxon>Hymenolepididae</taxon>
        <taxon>Rodentolepis</taxon>
    </lineage>
</organism>